<accession>A0A7J3VT32</accession>
<dbReference type="AlphaFoldDB" id="A0A7J3VT32"/>
<comment type="caution">
    <text evidence="1">The sequence shown here is derived from an EMBL/GenBank/DDBJ whole genome shotgun (WGS) entry which is preliminary data.</text>
</comment>
<protein>
    <submittedName>
        <fullName evidence="1">Uncharacterized protein</fullName>
    </submittedName>
</protein>
<organism evidence="1">
    <name type="scientific">Caldiarchaeum subterraneum</name>
    <dbReference type="NCBI Taxonomy" id="311458"/>
    <lineage>
        <taxon>Archaea</taxon>
        <taxon>Nitrososphaerota</taxon>
        <taxon>Candidatus Caldarchaeales</taxon>
        <taxon>Candidatus Caldarchaeaceae</taxon>
        <taxon>Candidatus Caldarchaeum</taxon>
    </lineage>
</organism>
<name>A0A7J3VT32_CALS0</name>
<dbReference type="EMBL" id="DRXH01000088">
    <property type="protein sequence ID" value="HHM44189.1"/>
    <property type="molecule type" value="Genomic_DNA"/>
</dbReference>
<gene>
    <name evidence="1" type="ORF">ENM31_02685</name>
</gene>
<proteinExistence type="predicted"/>
<reference evidence="1" key="1">
    <citation type="journal article" date="2020" name="mSystems">
        <title>Genome- and Community-Level Interaction Insights into Carbon Utilization and Element Cycling Functions of Hydrothermarchaeota in Hydrothermal Sediment.</title>
        <authorList>
            <person name="Zhou Z."/>
            <person name="Liu Y."/>
            <person name="Xu W."/>
            <person name="Pan J."/>
            <person name="Luo Z.H."/>
            <person name="Li M."/>
        </authorList>
    </citation>
    <scope>NUCLEOTIDE SEQUENCE [LARGE SCALE GENOMIC DNA]</scope>
    <source>
        <strain evidence="1">SpSt-1074</strain>
    </source>
</reference>
<evidence type="ECO:0000313" key="1">
    <source>
        <dbReference type="EMBL" id="HHM44189.1"/>
    </source>
</evidence>
<sequence length="79" mass="9098">MKPQRAAEKLGHDLRQCLEVQIGKTGEINTEYGGFEITVSEPAYFPWHDCLATLLNYGYEVWVSKKRDRIVIIAKPMED</sequence>